<dbReference type="InterPro" id="IPR002881">
    <property type="entry name" value="DUF58"/>
</dbReference>
<reference evidence="3 4" key="1">
    <citation type="submission" date="2020-07" db="EMBL/GenBank/DDBJ databases">
        <title>Sequencing the genomes of 1000 actinobacteria strains.</title>
        <authorList>
            <person name="Klenk H.-P."/>
        </authorList>
    </citation>
    <scope>NUCLEOTIDE SEQUENCE [LARGE SCALE GENOMIC DNA]</scope>
    <source>
        <strain evidence="3 4">DSM 24723</strain>
    </source>
</reference>
<evidence type="ECO:0000256" key="1">
    <source>
        <dbReference type="SAM" id="Phobius"/>
    </source>
</evidence>
<dbReference type="Proteomes" id="UP000592181">
    <property type="component" value="Unassembled WGS sequence"/>
</dbReference>
<dbReference type="Pfam" id="PF01882">
    <property type="entry name" value="DUF58"/>
    <property type="match status" value="1"/>
</dbReference>
<feature type="domain" description="DUF58" evidence="2">
    <location>
        <begin position="195"/>
        <end position="302"/>
    </location>
</feature>
<organism evidence="3 4">
    <name type="scientific">Janibacter alkaliphilus</name>
    <dbReference type="NCBI Taxonomy" id="1069963"/>
    <lineage>
        <taxon>Bacteria</taxon>
        <taxon>Bacillati</taxon>
        <taxon>Actinomycetota</taxon>
        <taxon>Actinomycetes</taxon>
        <taxon>Micrococcales</taxon>
        <taxon>Intrasporangiaceae</taxon>
        <taxon>Janibacter</taxon>
    </lineage>
</organism>
<dbReference type="PANTHER" id="PTHR34351">
    <property type="entry name" value="SLR1927 PROTEIN-RELATED"/>
    <property type="match status" value="1"/>
</dbReference>
<keyword evidence="1" id="KW-1133">Transmembrane helix</keyword>
<dbReference type="PANTHER" id="PTHR34351:SF1">
    <property type="entry name" value="SLR1927 PROTEIN"/>
    <property type="match status" value="1"/>
</dbReference>
<accession>A0A852XBF0</accession>
<keyword evidence="1" id="KW-0472">Membrane</keyword>
<dbReference type="EMBL" id="JACBZX010000001">
    <property type="protein sequence ID" value="NYG37734.1"/>
    <property type="molecule type" value="Genomic_DNA"/>
</dbReference>
<sequence length="407" mass="42825">MGTLTARGRLFVLAGLVVAGGGMTVGLRSLTSVGALLVVLPLAALLLATRRPELQITRSVLPRRVPVDQPSDVTLELRNVGERRTPVLRAEEELAYALGDRPRMVLPRLRPHEATGLTYRVRSHVRGRHRLGPLTVRVADPFGLAERSAVHPGAAELTVLPRIEPLVGGPSSRAGAGGEATLSRRISLVGEEDPSVREYRVGDDLRRIHWPSTARTGEMMVRQDEEPGHRRALVVIDDRAGAHAGAGSGGSFEWAVSATASVVHRLFAEQHEVHLATSTGPSGAAAPMETIDHALDVLADLQPVSSSLPTGLVGAVGDFHASGSGLVVAVLGPLPDEACDQLGGRGGSCVAMVLDRAGYRGRGGETDEATARTLARLGAAGWRTVRVRPGVRVADAWAQVVPSGVTT</sequence>
<dbReference type="AlphaFoldDB" id="A0A852XBF0"/>
<evidence type="ECO:0000313" key="3">
    <source>
        <dbReference type="EMBL" id="NYG37734.1"/>
    </source>
</evidence>
<proteinExistence type="predicted"/>
<gene>
    <name evidence="3" type="ORF">BJY28_002203</name>
</gene>
<name>A0A852XBF0_9MICO</name>
<evidence type="ECO:0000259" key="2">
    <source>
        <dbReference type="Pfam" id="PF01882"/>
    </source>
</evidence>
<protein>
    <submittedName>
        <fullName evidence="3">Uncharacterized protein (DUF58 family)</fullName>
    </submittedName>
</protein>
<dbReference type="RefSeq" id="WP_179463057.1">
    <property type="nucleotide sequence ID" value="NZ_JACBZX010000001.1"/>
</dbReference>
<comment type="caution">
    <text evidence="3">The sequence shown here is derived from an EMBL/GenBank/DDBJ whole genome shotgun (WGS) entry which is preliminary data.</text>
</comment>
<keyword evidence="1" id="KW-0812">Transmembrane</keyword>
<evidence type="ECO:0000313" key="4">
    <source>
        <dbReference type="Proteomes" id="UP000592181"/>
    </source>
</evidence>
<feature type="transmembrane region" description="Helical" evidence="1">
    <location>
        <begin position="31"/>
        <end position="49"/>
    </location>
</feature>
<keyword evidence="4" id="KW-1185">Reference proteome</keyword>